<gene>
    <name evidence="1" type="ORF">LOK49_LG13G02656</name>
</gene>
<evidence type="ECO:0000313" key="2">
    <source>
        <dbReference type="Proteomes" id="UP001060215"/>
    </source>
</evidence>
<accession>A0ACC0FJI8</accession>
<comment type="caution">
    <text evidence="1">The sequence shown here is derived from an EMBL/GenBank/DDBJ whole genome shotgun (WGS) entry which is preliminary data.</text>
</comment>
<keyword evidence="2" id="KW-1185">Reference proteome</keyword>
<evidence type="ECO:0000313" key="1">
    <source>
        <dbReference type="EMBL" id="KAI7988292.1"/>
    </source>
</evidence>
<organism evidence="1 2">
    <name type="scientific">Camellia lanceoleosa</name>
    <dbReference type="NCBI Taxonomy" id="1840588"/>
    <lineage>
        <taxon>Eukaryota</taxon>
        <taxon>Viridiplantae</taxon>
        <taxon>Streptophyta</taxon>
        <taxon>Embryophyta</taxon>
        <taxon>Tracheophyta</taxon>
        <taxon>Spermatophyta</taxon>
        <taxon>Magnoliopsida</taxon>
        <taxon>eudicotyledons</taxon>
        <taxon>Gunneridae</taxon>
        <taxon>Pentapetalae</taxon>
        <taxon>asterids</taxon>
        <taxon>Ericales</taxon>
        <taxon>Theaceae</taxon>
        <taxon>Camellia</taxon>
    </lineage>
</organism>
<sequence length="1558" mass="175171">MNSDQETGDIMSGIDREKLSLVLQSLTEMNFRKTHRVLESESGVFIDIKYVEELVANKKWDEVTRYVSGFTKWDDNHHSTTINFIFWSWKYFEALDKCNLHKATDILTNKLKVFSESNEELMKEMTLILKCHLRLANREIQRKNLKGTLFKKCLKELPIIHFPTLAYSKLKHLFLQGNPNNSEAGLASQSANLAPEGQIEPRLTIVKPVPDPLSRQLKNLRTINQDPPCLSRIRRETVTKLDFFLQPKSVIRCGVFTTKICKPILLAYQSKDVRKNVNPRLDEVRRSKRMRLNALTQPNQIRSITVSEPPETNMIIRLIYTNSGMGLLVLASNGIKILWKLLKDDTNPDNKATTTMYTLQLWEPGAGKQMKNDFPGINCFALTNNDSFLMLASGGSMTLFDTTGSETTKVFMCPACKATCLLFHPQDNNVIFIGMDNSTIQIFNVHLSEHKVIAGHCRRITGLGFSTKQNVLVSSAANSEIIVWEYNDGKFIEKKKTSLLQFRDGRILESLLLDTHVQFHQDQKHFLAVNELKFAIYETTELECKNQWSPVELSKVIVHATFSCDSQLVYALFKEGTVAVFSASNLQLLSLLNRDAYLSSNISSQAYPLVIAVDPQERRQIALGFSDGRVIVIELPESLAQQQVVPPIVEERKHSFNIFLLFFSVLQKQERAILMSSYQETGDIMSGMIREKLLAVFKYLTEKNFQKARHEFECESGLFFDINYFEELVVNGDWDEADRYLSCFTKWDDNRHSMKMFFEIKKQKYFEALDKCNFHEAADILTNELKVFSESDQELTKEMTDLLKNKREHRQLTGHANMEIQRKNLMGMLFNKLLINHPIISEKLQFPTLADSTLKHQFPKGPNYSDASLALQSAHLVPVGQIEVGQGEPLQTIARPVPDPLSLPQNNLPTINQQGGAPLASINNFCDISNTHLSGISNTRILPAPGEYGSSHRLFDANAGITTSVGTINQDTPTLSRIRPETVTKDMRNNVNPRLDEVPPNKRMRLNVLSRPNQIRSLIVSEPPETDKITRLIYTNSGMALLALSSNGIQMFRKLPKSDTNPDSKTKTVHPLPSLWKPRAGKQMVNDFPSIDCFALSSDENFLVLASGGSMALFDTTGCETKGFSCLATATCLLFHPEDNNTIIVGMDDSTIQIFNVHLSKRRLPLDLSKMIVHATFSCDSQLVYIAIKNGTVAISHAYPIVIAAHPQKRNQIALGFSDGRVIVIELPESTAQQQVAPSPVKSESTRSKTHTAQQMAMLPAPGEAGSSRPSFDANVKITSGGLALQSSHLVSVGCQIEVHLLRESPRGRFEVLRHPNQVRSLTVSEPLKTNTIMRLIYTNSGTGLLALDSKDTNLLWKWRKDDVDIKATTMYPPQLWEPEARKKMKNDFPDIEPKDPINCFALSNNDNFLMSATGGAVTLFNTKDSKKLADFMRPPPAATCLLFHPVDNNVIIAGMEDATIQIYYIRLDENCQQLQEFFSNINHATSDKCPLAIAAHPQERSQFALGYTDGSVIVIEIPESIAQQKIVLPPVENESTRSKTPTAQQIVGSVSDKRPSA</sequence>
<dbReference type="Proteomes" id="UP001060215">
    <property type="component" value="Chromosome 14"/>
</dbReference>
<protein>
    <submittedName>
        <fullName evidence="1">Topless-related protein 1</fullName>
    </submittedName>
</protein>
<reference evidence="1 2" key="1">
    <citation type="journal article" date="2022" name="Plant J.">
        <title>Chromosome-level genome of Camellia lanceoleosa provides a valuable resource for understanding genome evolution and self-incompatibility.</title>
        <authorList>
            <person name="Gong W."/>
            <person name="Xiao S."/>
            <person name="Wang L."/>
            <person name="Liao Z."/>
            <person name="Chang Y."/>
            <person name="Mo W."/>
            <person name="Hu G."/>
            <person name="Li W."/>
            <person name="Zhao G."/>
            <person name="Zhu H."/>
            <person name="Hu X."/>
            <person name="Ji K."/>
            <person name="Xiang X."/>
            <person name="Song Q."/>
            <person name="Yuan D."/>
            <person name="Jin S."/>
            <person name="Zhang L."/>
        </authorList>
    </citation>
    <scope>NUCLEOTIDE SEQUENCE [LARGE SCALE GENOMIC DNA]</scope>
    <source>
        <strain evidence="1">SQ_2022a</strain>
    </source>
</reference>
<dbReference type="EMBL" id="CM045771">
    <property type="protein sequence ID" value="KAI7988292.1"/>
    <property type="molecule type" value="Genomic_DNA"/>
</dbReference>
<proteinExistence type="predicted"/>
<name>A0ACC0FJI8_9ERIC</name>